<accession>A0ABR5N523</accession>
<dbReference type="SUPFAM" id="SSF48208">
    <property type="entry name" value="Six-hairpin glycosidases"/>
    <property type="match status" value="1"/>
</dbReference>
<dbReference type="InterPro" id="IPR008928">
    <property type="entry name" value="6-hairpin_glycosidase_sf"/>
</dbReference>
<evidence type="ECO:0000313" key="1">
    <source>
        <dbReference type="EMBL" id="KQL45720.1"/>
    </source>
</evidence>
<evidence type="ECO:0000313" key="2">
    <source>
        <dbReference type="Proteomes" id="UP000051063"/>
    </source>
</evidence>
<reference evidence="1 2" key="1">
    <citation type="submission" date="2015-09" db="EMBL/GenBank/DDBJ databases">
        <title>Genome sequencing project for genomic taxonomy and phylogenomics of Bacillus-like bacteria.</title>
        <authorList>
            <person name="Liu B."/>
            <person name="Wang J."/>
            <person name="Zhu Y."/>
            <person name="Liu G."/>
            <person name="Chen Q."/>
            <person name="Chen Z."/>
            <person name="Lan J."/>
            <person name="Che J."/>
            <person name="Ge C."/>
            <person name="Shi H."/>
            <person name="Pan Z."/>
            <person name="Liu X."/>
        </authorList>
    </citation>
    <scope>NUCLEOTIDE SEQUENCE [LARGE SCALE GENOMIC DNA]</scope>
    <source>
        <strain evidence="1 2">DSM 8552</strain>
    </source>
</reference>
<organism evidence="1 2">
    <name type="scientific">Brevibacillus choshinensis</name>
    <dbReference type="NCBI Taxonomy" id="54911"/>
    <lineage>
        <taxon>Bacteria</taxon>
        <taxon>Bacillati</taxon>
        <taxon>Bacillota</taxon>
        <taxon>Bacilli</taxon>
        <taxon>Bacillales</taxon>
        <taxon>Paenibacillaceae</taxon>
        <taxon>Brevibacillus</taxon>
    </lineage>
</organism>
<protein>
    <recommendedName>
        <fullName evidence="3">Glycosyl hydrolase</fullName>
    </recommendedName>
</protein>
<evidence type="ECO:0008006" key="3">
    <source>
        <dbReference type="Google" id="ProtNLM"/>
    </source>
</evidence>
<gene>
    <name evidence="1" type="ORF">AN963_11745</name>
</gene>
<dbReference type="Proteomes" id="UP000051063">
    <property type="component" value="Unassembled WGS sequence"/>
</dbReference>
<dbReference type="EMBL" id="LJJB01000010">
    <property type="protein sequence ID" value="KQL45720.1"/>
    <property type="molecule type" value="Genomic_DNA"/>
</dbReference>
<proteinExistence type="predicted"/>
<sequence length="379" mass="43411">MAVWRKGLLLLVALFVWNLVFAYSVGEAAERDSQLMRLEQAANFILQLQDEHGAIVESGYINTDSNMLYALMGLISTYDLTRDPKYWLAVERGVQWLMHVQTPQGDWHLSYRRAGEEYVPAVPGSYRQFAAIRGIDTTMALFIHVAREVDRRTDRPELREQIRGAAKRAYQFLTEHNLDPVDGLYWSSYQLRKDKIAHSIHDYQVYKVKYAADNAETYAGLIAAAALFPESSAERQAKRLKSNFARFFDPKKDLYTVMLDGSGEQSMRPAYARWFANGWSACLLRDPAMFDSTLRTMAQQMDDHGAFKQWEGTYTLSTLAYLLGEQAFSRSPVNKRVAERYLFTMQQSNGGVADSAETRNTYINVAGMFILYLSRELQK</sequence>
<keyword evidence="2" id="KW-1185">Reference proteome</keyword>
<comment type="caution">
    <text evidence="1">The sequence shown here is derived from an EMBL/GenBank/DDBJ whole genome shotgun (WGS) entry which is preliminary data.</text>
</comment>
<dbReference type="Gene3D" id="1.50.10.20">
    <property type="match status" value="1"/>
</dbReference>
<dbReference type="RefSeq" id="WP_055744784.1">
    <property type="nucleotide sequence ID" value="NZ_LJJB01000010.1"/>
</dbReference>
<name>A0ABR5N523_BRECH</name>